<feature type="signal peptide" evidence="1">
    <location>
        <begin position="1"/>
        <end position="19"/>
    </location>
</feature>
<evidence type="ECO:0000256" key="1">
    <source>
        <dbReference type="SAM" id="SignalP"/>
    </source>
</evidence>
<gene>
    <name evidence="2" type="ORF">RDI58_006296</name>
</gene>
<dbReference type="AlphaFoldDB" id="A0AAN8UAF6"/>
<keyword evidence="1" id="KW-0732">Signal</keyword>
<protein>
    <recommendedName>
        <fullName evidence="4">Secreted protein</fullName>
    </recommendedName>
</protein>
<keyword evidence="3" id="KW-1185">Reference proteome</keyword>
<name>A0AAN8UAF6_SOLBU</name>
<accession>A0AAN8UAF6</accession>
<dbReference type="EMBL" id="JBANQN010000002">
    <property type="protein sequence ID" value="KAK6798593.1"/>
    <property type="molecule type" value="Genomic_DNA"/>
</dbReference>
<evidence type="ECO:0000313" key="3">
    <source>
        <dbReference type="Proteomes" id="UP001371456"/>
    </source>
</evidence>
<evidence type="ECO:0000313" key="2">
    <source>
        <dbReference type="EMBL" id="KAK6798593.1"/>
    </source>
</evidence>
<evidence type="ECO:0008006" key="4">
    <source>
        <dbReference type="Google" id="ProtNLM"/>
    </source>
</evidence>
<comment type="caution">
    <text evidence="2">The sequence shown here is derived from an EMBL/GenBank/DDBJ whole genome shotgun (WGS) entry which is preliminary data.</text>
</comment>
<dbReference type="Proteomes" id="UP001371456">
    <property type="component" value="Unassembled WGS sequence"/>
</dbReference>
<feature type="chain" id="PRO_5042935675" description="Secreted protein" evidence="1">
    <location>
        <begin position="20"/>
        <end position="66"/>
    </location>
</feature>
<reference evidence="2 3" key="1">
    <citation type="submission" date="2024-02" db="EMBL/GenBank/DDBJ databases">
        <title>de novo genome assembly of Solanum bulbocastanum strain 11H21.</title>
        <authorList>
            <person name="Hosaka A.J."/>
        </authorList>
    </citation>
    <scope>NUCLEOTIDE SEQUENCE [LARGE SCALE GENOMIC DNA]</scope>
    <source>
        <tissue evidence="2">Young leaves</tissue>
    </source>
</reference>
<proteinExistence type="predicted"/>
<sequence>MRRNAVVIVLALTRATIWCISSIQYKECWHFLHRYQENMGPTAPNQNGTQLVFWDTHQQQISISLS</sequence>
<organism evidence="2 3">
    <name type="scientific">Solanum bulbocastanum</name>
    <name type="common">Wild potato</name>
    <dbReference type="NCBI Taxonomy" id="147425"/>
    <lineage>
        <taxon>Eukaryota</taxon>
        <taxon>Viridiplantae</taxon>
        <taxon>Streptophyta</taxon>
        <taxon>Embryophyta</taxon>
        <taxon>Tracheophyta</taxon>
        <taxon>Spermatophyta</taxon>
        <taxon>Magnoliopsida</taxon>
        <taxon>eudicotyledons</taxon>
        <taxon>Gunneridae</taxon>
        <taxon>Pentapetalae</taxon>
        <taxon>asterids</taxon>
        <taxon>lamiids</taxon>
        <taxon>Solanales</taxon>
        <taxon>Solanaceae</taxon>
        <taxon>Solanoideae</taxon>
        <taxon>Solaneae</taxon>
        <taxon>Solanum</taxon>
    </lineage>
</organism>